<dbReference type="Proteomes" id="UP001055072">
    <property type="component" value="Unassembled WGS sequence"/>
</dbReference>
<gene>
    <name evidence="1" type="ORF">BDY19DRAFT_995916</name>
</gene>
<evidence type="ECO:0000313" key="2">
    <source>
        <dbReference type="Proteomes" id="UP001055072"/>
    </source>
</evidence>
<organism evidence="1 2">
    <name type="scientific">Irpex rosettiformis</name>
    <dbReference type="NCBI Taxonomy" id="378272"/>
    <lineage>
        <taxon>Eukaryota</taxon>
        <taxon>Fungi</taxon>
        <taxon>Dikarya</taxon>
        <taxon>Basidiomycota</taxon>
        <taxon>Agaricomycotina</taxon>
        <taxon>Agaricomycetes</taxon>
        <taxon>Polyporales</taxon>
        <taxon>Irpicaceae</taxon>
        <taxon>Irpex</taxon>
    </lineage>
</organism>
<name>A0ACB8TWJ2_9APHY</name>
<protein>
    <submittedName>
        <fullName evidence="1">Uncharacterized protein</fullName>
    </submittedName>
</protein>
<reference evidence="1" key="1">
    <citation type="journal article" date="2021" name="Environ. Microbiol.">
        <title>Gene family expansions and transcriptome signatures uncover fungal adaptations to wood decay.</title>
        <authorList>
            <person name="Hage H."/>
            <person name="Miyauchi S."/>
            <person name="Viragh M."/>
            <person name="Drula E."/>
            <person name="Min B."/>
            <person name="Chaduli D."/>
            <person name="Navarro D."/>
            <person name="Favel A."/>
            <person name="Norest M."/>
            <person name="Lesage-Meessen L."/>
            <person name="Balint B."/>
            <person name="Merenyi Z."/>
            <person name="de Eugenio L."/>
            <person name="Morin E."/>
            <person name="Martinez A.T."/>
            <person name="Baldrian P."/>
            <person name="Stursova M."/>
            <person name="Martinez M.J."/>
            <person name="Novotny C."/>
            <person name="Magnuson J.K."/>
            <person name="Spatafora J.W."/>
            <person name="Maurice S."/>
            <person name="Pangilinan J."/>
            <person name="Andreopoulos W."/>
            <person name="LaButti K."/>
            <person name="Hundley H."/>
            <person name="Na H."/>
            <person name="Kuo A."/>
            <person name="Barry K."/>
            <person name="Lipzen A."/>
            <person name="Henrissat B."/>
            <person name="Riley R."/>
            <person name="Ahrendt S."/>
            <person name="Nagy L.G."/>
            <person name="Grigoriev I.V."/>
            <person name="Martin F."/>
            <person name="Rosso M.N."/>
        </authorList>
    </citation>
    <scope>NUCLEOTIDE SEQUENCE</scope>
    <source>
        <strain evidence="1">CBS 384.51</strain>
    </source>
</reference>
<sequence length="820" mass="88994">MAPINIPGHVAQGPTLAMAPLNTPEDTTQDVTSTPWIFWVMMTLVGTLVISFFGYILFVLAKRSAAHIIDTVVYYASAVKNVGALSKCIGGLKRKSRALSRRLYTKTSKKSKDILPTSLDPYTFRPLVLPNLKVSLTMPARSFGSSIREKVHDMQGGVLRKVEDRTGTRETKVQAIHVPNVTVNLQAPSKIHDSRPTRNHRETRIPSWVQRLLKWKPEQGLPIPEIRIWGPGEEPPSSNEQQQVRSEPTLRVDCTTKELMEYYGIDDAAIEAICKKPWTIYKPEPRSREKRTDEKDQEEGDTSKKGVQASGTLDATVIPSSSYLALPCESAAPHHEERPDSERFSLLGGYKGDSSVLTTPPLSPDPPSMVLDDGDNSSDGSCSPSTPDAATFNDAVSSVPEIRIIEPSSPERISHVDTSSITDAIIYGILPPSPSAIHSSPSVTFKYCYPDITSLANICHSPPLNTPPLSSARIPISLSPTLSPACYLQLPPDMSRASKKRAKALSSLENTGTMFKLAALPRRRPLIFAPSEGGIAQSVGMGREGVKKTKDKVHHGLGLSGMPLGGIQEVEESEEDDEQVATRVIEHTPSVIPAQETSTGYLATDGTTHGCSGRLHASALQPPIRKSNIAVEPRTLDLRPVTNAVRTSTSSRRVPSLPNQLCAARPRFSVSRSSLNNSPSPDKGKKNGVVTRTTEGRKVGNGSLTRSSSTPLRSITNTLSSRDTPTAVRQRKLDPPSTPPLPSHRFTTRSESLSFSPRPKLSPRIASTITAKAAVPATTRSSPSTPKQLPRIPQASPPSGTRSRKVVTKPPVPRYRPSDT</sequence>
<dbReference type="EMBL" id="MU274924">
    <property type="protein sequence ID" value="KAI0086306.1"/>
    <property type="molecule type" value="Genomic_DNA"/>
</dbReference>
<accession>A0ACB8TWJ2</accession>
<keyword evidence="2" id="KW-1185">Reference proteome</keyword>
<comment type="caution">
    <text evidence="1">The sequence shown here is derived from an EMBL/GenBank/DDBJ whole genome shotgun (WGS) entry which is preliminary data.</text>
</comment>
<evidence type="ECO:0000313" key="1">
    <source>
        <dbReference type="EMBL" id="KAI0086306.1"/>
    </source>
</evidence>
<proteinExistence type="predicted"/>